<evidence type="ECO:0000313" key="2">
    <source>
        <dbReference type="EMBL" id="MPN40692.1"/>
    </source>
</evidence>
<dbReference type="InterPro" id="IPR025827">
    <property type="entry name" value="Zn_ribbon_recom_dom"/>
</dbReference>
<dbReference type="Pfam" id="PF13408">
    <property type="entry name" value="Zn_ribbon_recom"/>
    <property type="match status" value="1"/>
</dbReference>
<accession>A0A645HQH0</accession>
<sequence>MRHSTGRPSPCKEYPFRGMMFCGTCGKPVNLQYTTREGRQLISAYRCISRKVSSGVEIPGLTYMPPHKSNYTKNPTDALVEYREKYCKKVPPRTLLCSDIRIPVDRPQKAFIQAWNLIVSRKARYQATLKRMADVTEDVLVRYRADEMLRLLDDLGKITEFDYSLMLRTLDRVETTPDEKLTFLFQSGIRITV</sequence>
<feature type="domain" description="Recombinase zinc beta ribbon" evidence="1">
    <location>
        <begin position="15"/>
        <end position="52"/>
    </location>
</feature>
<dbReference type="AlphaFoldDB" id="A0A645HQH0"/>
<proteinExistence type="predicted"/>
<organism evidence="2">
    <name type="scientific">bioreactor metagenome</name>
    <dbReference type="NCBI Taxonomy" id="1076179"/>
    <lineage>
        <taxon>unclassified sequences</taxon>
        <taxon>metagenomes</taxon>
        <taxon>ecological metagenomes</taxon>
    </lineage>
</organism>
<comment type="caution">
    <text evidence="2">The sequence shown here is derived from an EMBL/GenBank/DDBJ whole genome shotgun (WGS) entry which is preliminary data.</text>
</comment>
<reference evidence="2" key="1">
    <citation type="submission" date="2019-08" db="EMBL/GenBank/DDBJ databases">
        <authorList>
            <person name="Kucharzyk K."/>
            <person name="Murdoch R.W."/>
            <person name="Higgins S."/>
            <person name="Loffler F."/>
        </authorList>
    </citation>
    <scope>NUCLEOTIDE SEQUENCE</scope>
</reference>
<name>A0A645HQH0_9ZZZZ</name>
<gene>
    <name evidence="2" type="ORF">SDC9_188230</name>
</gene>
<evidence type="ECO:0000259" key="1">
    <source>
        <dbReference type="Pfam" id="PF13408"/>
    </source>
</evidence>
<protein>
    <recommendedName>
        <fullName evidence="1">Recombinase zinc beta ribbon domain-containing protein</fullName>
    </recommendedName>
</protein>
<dbReference type="EMBL" id="VSSQ01097259">
    <property type="protein sequence ID" value="MPN40692.1"/>
    <property type="molecule type" value="Genomic_DNA"/>
</dbReference>